<keyword evidence="3" id="KW-1185">Reference proteome</keyword>
<feature type="domain" description="SnoaL-like" evidence="1">
    <location>
        <begin position="55"/>
        <end position="133"/>
    </location>
</feature>
<dbReference type="RefSeq" id="WP_231143627.1">
    <property type="nucleotide sequence ID" value="NZ_CP088100.1"/>
</dbReference>
<reference evidence="2" key="1">
    <citation type="submission" date="2021-11" db="EMBL/GenBank/DDBJ databases">
        <title>Australian commercial rhizobial inoculants.</title>
        <authorList>
            <person name="Kohlmeier M.G."/>
            <person name="O'Hara G.W."/>
            <person name="Colombi E."/>
            <person name="Ramsay J.P."/>
            <person name="Terpolilli J."/>
        </authorList>
    </citation>
    <scope>NUCLEOTIDE SEQUENCE</scope>
    <source>
        <strain evidence="2">CC829</strain>
    </source>
</reference>
<dbReference type="Pfam" id="PF12680">
    <property type="entry name" value="SnoaL_2"/>
    <property type="match status" value="1"/>
</dbReference>
<protein>
    <submittedName>
        <fullName evidence="2">Nuclear transport factor 2 family protein</fullName>
    </submittedName>
</protein>
<evidence type="ECO:0000313" key="2">
    <source>
        <dbReference type="EMBL" id="UFW86092.1"/>
    </source>
</evidence>
<organism evidence="2 3">
    <name type="scientific">Bradyrhizobium barranii</name>
    <dbReference type="NCBI Taxonomy" id="2992140"/>
    <lineage>
        <taxon>Bacteria</taxon>
        <taxon>Pseudomonadati</taxon>
        <taxon>Pseudomonadota</taxon>
        <taxon>Alphaproteobacteria</taxon>
        <taxon>Hyphomicrobiales</taxon>
        <taxon>Nitrobacteraceae</taxon>
        <taxon>Bradyrhizobium</taxon>
    </lineage>
</organism>
<sequence>MDGRHGGDRRQQLTVPQVNIVDMRRELCHFPGNEPGEGSAMSGWKMDRAAAERFVAAWCASWRRVDIDAVVAHFANDAQMRSPLALSLTGSPVVSGAENIRAYWREAYGHIESADLKILSWSWDEAIARLTVWWQLGDTRASEFMDFDDAGRVVRSEAFYGK</sequence>
<dbReference type="InterPro" id="IPR037401">
    <property type="entry name" value="SnoaL-like"/>
</dbReference>
<proteinExistence type="predicted"/>
<dbReference type="Proteomes" id="UP001430990">
    <property type="component" value="Chromosome"/>
</dbReference>
<dbReference type="InterPro" id="IPR032710">
    <property type="entry name" value="NTF2-like_dom_sf"/>
</dbReference>
<name>A0ABY3QJM3_9BRAD</name>
<dbReference type="Gene3D" id="3.10.450.50">
    <property type="match status" value="1"/>
</dbReference>
<evidence type="ECO:0000313" key="3">
    <source>
        <dbReference type="Proteomes" id="UP001430990"/>
    </source>
</evidence>
<accession>A0ABY3QJM3</accession>
<gene>
    <name evidence="2" type="ORF">BjapCC829_40465</name>
</gene>
<dbReference type="EMBL" id="CP088100">
    <property type="protein sequence ID" value="UFW86092.1"/>
    <property type="molecule type" value="Genomic_DNA"/>
</dbReference>
<evidence type="ECO:0000259" key="1">
    <source>
        <dbReference type="Pfam" id="PF12680"/>
    </source>
</evidence>
<dbReference type="SUPFAM" id="SSF54427">
    <property type="entry name" value="NTF2-like"/>
    <property type="match status" value="1"/>
</dbReference>